<keyword evidence="3" id="KW-0413">Isomerase</keyword>
<dbReference type="PANTHER" id="PTHR43149:SF1">
    <property type="entry name" value="DELTA(3,5)-DELTA(2,4)-DIENOYL-COA ISOMERASE, MITOCHONDRIAL"/>
    <property type="match status" value="1"/>
</dbReference>
<organism evidence="3 4">
    <name type="scientific">Nocardioides mangrovicus</name>
    <dbReference type="NCBI Taxonomy" id="2478913"/>
    <lineage>
        <taxon>Bacteria</taxon>
        <taxon>Bacillati</taxon>
        <taxon>Actinomycetota</taxon>
        <taxon>Actinomycetes</taxon>
        <taxon>Propionibacteriales</taxon>
        <taxon>Nocardioidaceae</taxon>
        <taxon>Nocardioides</taxon>
    </lineage>
</organism>
<evidence type="ECO:0000313" key="3">
    <source>
        <dbReference type="EMBL" id="RLV47436.1"/>
    </source>
</evidence>
<dbReference type="InterPro" id="IPR045002">
    <property type="entry name" value="Ech1-like"/>
</dbReference>
<sequence>MAETRYDTVVVDRFEDGVATVTINRPGKLNSFNEQMRRDFADVWSELRADASVGAIVLASAGDRAFSTGLDVTERADGNDSPWVRLDDPWGETEDPGRQLGPKSNEVWKPVIAAVRGMCAGGAFYWIGECDLVLATPGSTFFDPHVTYGMVAALEPISLSYRMPYAEVVRMAVMGLHERMSAETARSCGLVNEVVDDGVLLDRAHHLAARIATQPRAAVEGTVKALWRSRDLGREQAMAGALLYTQVGNPIGATGLDRAAAKVKDWELR</sequence>
<accession>A0A3L8NVS4</accession>
<reference evidence="3 4" key="1">
    <citation type="submission" date="2018-10" db="EMBL/GenBank/DDBJ databases">
        <title>Marmoricola sp. 4Q3S-7 whole genome shotgun sequence.</title>
        <authorList>
            <person name="Li F."/>
        </authorList>
    </citation>
    <scope>NUCLEOTIDE SEQUENCE [LARGE SCALE GENOMIC DNA]</scope>
    <source>
        <strain evidence="3 4">4Q3S-7</strain>
    </source>
</reference>
<keyword evidence="4" id="KW-1185">Reference proteome</keyword>
<dbReference type="OrthoDB" id="9807606at2"/>
<name>A0A3L8NVS4_9ACTN</name>
<dbReference type="InterPro" id="IPR029045">
    <property type="entry name" value="ClpP/crotonase-like_dom_sf"/>
</dbReference>
<comment type="caution">
    <text evidence="3">The sequence shown here is derived from an EMBL/GenBank/DDBJ whole genome shotgun (WGS) entry which is preliminary data.</text>
</comment>
<dbReference type="GO" id="GO:0016853">
    <property type="term" value="F:isomerase activity"/>
    <property type="evidence" value="ECO:0007669"/>
    <property type="project" value="UniProtKB-KW"/>
</dbReference>
<dbReference type="PANTHER" id="PTHR43149">
    <property type="entry name" value="ENOYL-COA HYDRATASE"/>
    <property type="match status" value="1"/>
</dbReference>
<dbReference type="SUPFAM" id="SSF52096">
    <property type="entry name" value="ClpP/crotonase"/>
    <property type="match status" value="1"/>
</dbReference>
<dbReference type="InterPro" id="IPR001753">
    <property type="entry name" value="Enoyl-CoA_hydra/iso"/>
</dbReference>
<dbReference type="Gene3D" id="3.90.226.10">
    <property type="entry name" value="2-enoyl-CoA Hydratase, Chain A, domain 1"/>
    <property type="match status" value="1"/>
</dbReference>
<comment type="similarity">
    <text evidence="1">Belongs to the enoyl-CoA hydratase/isomerase family.</text>
</comment>
<dbReference type="AlphaFoldDB" id="A0A3L8NVS4"/>
<feature type="region of interest" description="Disordered" evidence="2">
    <location>
        <begin position="77"/>
        <end position="102"/>
    </location>
</feature>
<gene>
    <name evidence="3" type="ORF">D9V37_14630</name>
</gene>
<dbReference type="Proteomes" id="UP000281708">
    <property type="component" value="Unassembled WGS sequence"/>
</dbReference>
<proteinExistence type="inferred from homology"/>
<protein>
    <submittedName>
        <fullName evidence="3">Enoyl-CoA hydratase/isomerase family protein</fullName>
    </submittedName>
</protein>
<evidence type="ECO:0000256" key="2">
    <source>
        <dbReference type="SAM" id="MobiDB-lite"/>
    </source>
</evidence>
<dbReference type="Pfam" id="PF00378">
    <property type="entry name" value="ECH_1"/>
    <property type="match status" value="1"/>
</dbReference>
<evidence type="ECO:0000313" key="4">
    <source>
        <dbReference type="Proteomes" id="UP000281708"/>
    </source>
</evidence>
<evidence type="ECO:0000256" key="1">
    <source>
        <dbReference type="ARBA" id="ARBA00005254"/>
    </source>
</evidence>
<dbReference type="EMBL" id="RDBE01000010">
    <property type="protein sequence ID" value="RLV47436.1"/>
    <property type="molecule type" value="Genomic_DNA"/>
</dbReference>
<dbReference type="CDD" id="cd06558">
    <property type="entry name" value="crotonase-like"/>
    <property type="match status" value="1"/>
</dbReference>